<gene>
    <name evidence="10" type="ORF">CDL12_04778</name>
</gene>
<dbReference type="STRING" id="429701.A0A2G9HYB1"/>
<dbReference type="EMBL" id="NKXS01000744">
    <property type="protein sequence ID" value="PIN22504.1"/>
    <property type="molecule type" value="Genomic_DNA"/>
</dbReference>
<dbReference type="InterPro" id="IPR009057">
    <property type="entry name" value="Homeodomain-like_sf"/>
</dbReference>
<evidence type="ECO:0000259" key="8">
    <source>
        <dbReference type="PROSITE" id="PS50090"/>
    </source>
</evidence>
<feature type="compositionally biased region" description="Acidic residues" evidence="7">
    <location>
        <begin position="58"/>
        <end position="70"/>
    </location>
</feature>
<dbReference type="AlphaFoldDB" id="A0A2G9HYB1"/>
<evidence type="ECO:0000256" key="1">
    <source>
        <dbReference type="ARBA" id="ARBA00004123"/>
    </source>
</evidence>
<keyword evidence="2" id="KW-0805">Transcription regulation</keyword>
<dbReference type="Proteomes" id="UP000231279">
    <property type="component" value="Unassembled WGS sequence"/>
</dbReference>
<dbReference type="GO" id="GO:0042796">
    <property type="term" value="P:snRNA transcription by RNA polymerase III"/>
    <property type="evidence" value="ECO:0007669"/>
    <property type="project" value="TreeGrafter"/>
</dbReference>
<feature type="domain" description="Myb-like" evidence="8">
    <location>
        <begin position="428"/>
        <end position="480"/>
    </location>
</feature>
<feature type="domain" description="Myb-like" evidence="8">
    <location>
        <begin position="586"/>
        <end position="636"/>
    </location>
</feature>
<feature type="domain" description="HTH myb-type" evidence="9">
    <location>
        <begin position="481"/>
        <end position="532"/>
    </location>
</feature>
<dbReference type="SMART" id="SM00717">
    <property type="entry name" value="SANT"/>
    <property type="match status" value="5"/>
</dbReference>
<evidence type="ECO:0008006" key="12">
    <source>
        <dbReference type="Google" id="ProtNLM"/>
    </source>
</evidence>
<feature type="compositionally biased region" description="Acidic residues" evidence="7">
    <location>
        <begin position="7"/>
        <end position="19"/>
    </location>
</feature>
<evidence type="ECO:0000259" key="9">
    <source>
        <dbReference type="PROSITE" id="PS51294"/>
    </source>
</evidence>
<dbReference type="FunFam" id="1.10.10.60:FF:000016">
    <property type="entry name" value="Transcriptional activator Myb isoform A"/>
    <property type="match status" value="2"/>
</dbReference>
<protein>
    <recommendedName>
        <fullName evidence="12">Transcription factor, Myb superfamily</fullName>
    </recommendedName>
</protein>
<sequence>MAKEEYSDTESDDGFSEDMEALRRACLLTGENPNDGHPELPSTTGPVANGVTSASASSEEESDEGGDDDLEMVRSIQKRFAGSMDVEDEMVKPLLTLPPDWSDNDDCEDDYETLRAIQRRFAAYNDGGLKDNMEEDLHRPVQVGGTIIDSEKETSNSFIDRTNAREGFLNCVDTSERTGKKSEACDSAGGTRHSDLAVWNEPGGDDDVAGLPVESSHFPKSALAFVDAIKKNRSCQKFIRSKMMQMEARIEELNQLKERVKILKDFQVACKKRTGRALSQKKDARVQLISVPKRRANVKFNEKNIPAVYKGPPENSHVANYKEALATFAVSVSHEKWSDVERENLVKGVKQQFQEMLLQRSVDLLSEADGSYDSSNVDSIIVSIKDLDITPEKIRSFLPKVNWEQLASMYVPSRSGAECQARFLNWEDPLVNHSPWTAMEDKNLLHIVQQRGLSNWIDIAASLGTNRTPFQCLARYQRSLNASILKREWTKEEDNQLRAAVETYGESNWQLVASVVEGRTGTQCSNRWLKTLNPARKRVGKWTAEEDKRLKVAVTLFGPKTWKKVAKYVSGRTQVQCRERWVNCLDPSLNTAPWADEEDSKLEAAIAEHGYCWSKVAACIPHRTDNQCWRRWKVLFPDDVPRLQAARKIQKAALISNFVDRESERPALGPSDFILPETYRITGSENVDPSRRNKRRSRGSEAQEHMERDALSGGICSEEVPRLTNGSEVENLQGRSMSREGRGKHARSMKKIAGPTSDSQLSSCVDTALLDMSNGEEIRKSHVNGSSGNGKPQLRNKRSSVKSKSVDGAPRPDSVCEGATVIEPTSNECLLPTLTYPDSQVVTVGNELGSHDVTQCKKASKLQPRRRRAKMLEGIQETLSEVDLHAGEAAILKTKRETKRAKKKQSSATDDQPLDSMPLMDIMKRKRKTQGTCPRGDCVSPAVDDRSICGDKSSCQVEIDQQSRGNMDILVSANIEDSVLSETEDDNITLASFLLQSSAKVGKSPRKKASQVRMGSTSAEDQNERRRTRDGTCSSQLLDVDIGPKNDNEVCRDQALESEIEDDTTLAHVYNRLKKRRTEAP</sequence>
<feature type="compositionally biased region" description="Polar residues" evidence="7">
    <location>
        <begin position="724"/>
        <end position="736"/>
    </location>
</feature>
<keyword evidence="4" id="KW-0804">Transcription</keyword>
<dbReference type="GO" id="GO:0005634">
    <property type="term" value="C:nucleus"/>
    <property type="evidence" value="ECO:0007669"/>
    <property type="project" value="UniProtKB-SubCell"/>
</dbReference>
<feature type="region of interest" description="Disordered" evidence="7">
    <location>
        <begin position="779"/>
        <end position="817"/>
    </location>
</feature>
<dbReference type="Gene3D" id="1.10.10.60">
    <property type="entry name" value="Homeodomain-like"/>
    <property type="match status" value="4"/>
</dbReference>
<keyword evidence="5" id="KW-0539">Nucleus</keyword>
<organism evidence="10 11">
    <name type="scientific">Handroanthus impetiginosus</name>
    <dbReference type="NCBI Taxonomy" id="429701"/>
    <lineage>
        <taxon>Eukaryota</taxon>
        <taxon>Viridiplantae</taxon>
        <taxon>Streptophyta</taxon>
        <taxon>Embryophyta</taxon>
        <taxon>Tracheophyta</taxon>
        <taxon>Spermatophyta</taxon>
        <taxon>Magnoliopsida</taxon>
        <taxon>eudicotyledons</taxon>
        <taxon>Gunneridae</taxon>
        <taxon>Pentapetalae</taxon>
        <taxon>asterids</taxon>
        <taxon>lamiids</taxon>
        <taxon>Lamiales</taxon>
        <taxon>Bignoniaceae</taxon>
        <taxon>Crescentiina</taxon>
        <taxon>Tabebuia alliance</taxon>
        <taxon>Handroanthus</taxon>
    </lineage>
</organism>
<dbReference type="InterPro" id="IPR001005">
    <property type="entry name" value="SANT/Myb"/>
</dbReference>
<evidence type="ECO:0000256" key="2">
    <source>
        <dbReference type="ARBA" id="ARBA00023015"/>
    </source>
</evidence>
<dbReference type="GO" id="GO:0042795">
    <property type="term" value="P:snRNA transcription by RNA polymerase II"/>
    <property type="evidence" value="ECO:0007669"/>
    <property type="project" value="TreeGrafter"/>
</dbReference>
<keyword evidence="6" id="KW-0175">Coiled coil</keyword>
<feature type="region of interest" description="Disordered" evidence="7">
    <location>
        <begin position="1"/>
        <end position="70"/>
    </location>
</feature>
<feature type="domain" description="HTH myb-type" evidence="9">
    <location>
        <begin position="533"/>
        <end position="589"/>
    </location>
</feature>
<dbReference type="InterPro" id="IPR051575">
    <property type="entry name" value="Myb-like_DNA-bd"/>
</dbReference>
<evidence type="ECO:0000256" key="7">
    <source>
        <dbReference type="SAM" id="MobiDB-lite"/>
    </source>
</evidence>
<dbReference type="GO" id="GO:0001006">
    <property type="term" value="F:RNA polymerase III type 3 promoter sequence-specific DNA binding"/>
    <property type="evidence" value="ECO:0007669"/>
    <property type="project" value="TreeGrafter"/>
</dbReference>
<evidence type="ECO:0000313" key="10">
    <source>
        <dbReference type="EMBL" id="PIN22504.1"/>
    </source>
</evidence>
<feature type="domain" description="Myb-like" evidence="8">
    <location>
        <begin position="481"/>
        <end position="532"/>
    </location>
</feature>
<evidence type="ECO:0000313" key="11">
    <source>
        <dbReference type="Proteomes" id="UP000231279"/>
    </source>
</evidence>
<feature type="region of interest" description="Disordered" evidence="7">
    <location>
        <begin position="679"/>
        <end position="763"/>
    </location>
</feature>
<feature type="domain" description="Myb-like" evidence="8">
    <location>
        <begin position="534"/>
        <end position="585"/>
    </location>
</feature>
<dbReference type="PROSITE" id="PS50090">
    <property type="entry name" value="MYB_LIKE"/>
    <property type="match status" value="4"/>
</dbReference>
<comment type="caution">
    <text evidence="10">The sequence shown here is derived from an EMBL/GenBank/DDBJ whole genome shotgun (WGS) entry which is preliminary data.</text>
</comment>
<evidence type="ECO:0000256" key="4">
    <source>
        <dbReference type="ARBA" id="ARBA00023163"/>
    </source>
</evidence>
<accession>A0A2G9HYB1</accession>
<keyword evidence="3" id="KW-0238">DNA-binding</keyword>
<proteinExistence type="predicted"/>
<dbReference type="CDD" id="cd00167">
    <property type="entry name" value="SANT"/>
    <property type="match status" value="3"/>
</dbReference>
<dbReference type="SUPFAM" id="SSF46689">
    <property type="entry name" value="Homeodomain-like"/>
    <property type="match status" value="3"/>
</dbReference>
<name>A0A2G9HYB1_9LAMI</name>
<comment type="subcellular location">
    <subcellularLocation>
        <location evidence="1">Nucleus</location>
    </subcellularLocation>
</comment>
<feature type="region of interest" description="Disordered" evidence="7">
    <location>
        <begin position="999"/>
        <end position="1048"/>
    </location>
</feature>
<feature type="compositionally biased region" description="Basic residues" evidence="7">
    <location>
        <begin position="896"/>
        <end position="905"/>
    </location>
</feature>
<evidence type="ECO:0000256" key="3">
    <source>
        <dbReference type="ARBA" id="ARBA00023125"/>
    </source>
</evidence>
<dbReference type="PANTHER" id="PTHR46621">
    <property type="entry name" value="SNRNA-ACTIVATING PROTEIN COMPLEX SUBUNIT 4"/>
    <property type="match status" value="1"/>
</dbReference>
<reference evidence="11" key="1">
    <citation type="journal article" date="2018" name="Gigascience">
        <title>Genome assembly of the Pink Ipe (Handroanthus impetiginosus, Bignoniaceae), a highly valued, ecologically keystone Neotropical timber forest tree.</title>
        <authorList>
            <person name="Silva-Junior O.B."/>
            <person name="Grattapaglia D."/>
            <person name="Novaes E."/>
            <person name="Collevatti R.G."/>
        </authorList>
    </citation>
    <scope>NUCLEOTIDE SEQUENCE [LARGE SCALE GENOMIC DNA]</scope>
    <source>
        <strain evidence="11">cv. UFG-1</strain>
    </source>
</reference>
<dbReference type="Pfam" id="PF00249">
    <property type="entry name" value="Myb_DNA-binding"/>
    <property type="match status" value="4"/>
</dbReference>
<dbReference type="GO" id="GO:0019185">
    <property type="term" value="C:snRNA-activating protein complex"/>
    <property type="evidence" value="ECO:0007669"/>
    <property type="project" value="TreeGrafter"/>
</dbReference>
<evidence type="ECO:0000256" key="6">
    <source>
        <dbReference type="SAM" id="Coils"/>
    </source>
</evidence>
<dbReference type="PANTHER" id="PTHR46621:SF1">
    <property type="entry name" value="SNRNA-ACTIVATING PROTEIN COMPLEX SUBUNIT 4"/>
    <property type="match status" value="1"/>
</dbReference>
<feature type="compositionally biased region" description="Polar residues" evidence="7">
    <location>
        <begin position="41"/>
        <end position="52"/>
    </location>
</feature>
<keyword evidence="11" id="KW-1185">Reference proteome</keyword>
<dbReference type="InterPro" id="IPR017930">
    <property type="entry name" value="Myb_dom"/>
</dbReference>
<feature type="compositionally biased region" description="Basic and acidic residues" evidence="7">
    <location>
        <begin position="698"/>
        <end position="710"/>
    </location>
</feature>
<feature type="domain" description="HTH myb-type" evidence="9">
    <location>
        <begin position="590"/>
        <end position="640"/>
    </location>
</feature>
<dbReference type="PROSITE" id="PS51294">
    <property type="entry name" value="HTH_MYB"/>
    <property type="match status" value="3"/>
</dbReference>
<dbReference type="GO" id="GO:0000978">
    <property type="term" value="F:RNA polymerase II cis-regulatory region sequence-specific DNA binding"/>
    <property type="evidence" value="ECO:0007669"/>
    <property type="project" value="TreeGrafter"/>
</dbReference>
<dbReference type="OrthoDB" id="2143914at2759"/>
<evidence type="ECO:0000256" key="5">
    <source>
        <dbReference type="ARBA" id="ARBA00023242"/>
    </source>
</evidence>
<feature type="region of interest" description="Disordered" evidence="7">
    <location>
        <begin position="895"/>
        <end position="919"/>
    </location>
</feature>
<feature type="coiled-coil region" evidence="6">
    <location>
        <begin position="236"/>
        <end position="263"/>
    </location>
</feature>